<reference evidence="3 4" key="1">
    <citation type="submission" date="2019-05" db="EMBL/GenBank/DDBJ databases">
        <title>Another draft genome of Portunus trituberculatus and its Hox gene families provides insights of decapod evolution.</title>
        <authorList>
            <person name="Jeong J.-H."/>
            <person name="Song I."/>
            <person name="Kim S."/>
            <person name="Choi T."/>
            <person name="Kim D."/>
            <person name="Ryu S."/>
            <person name="Kim W."/>
        </authorList>
    </citation>
    <scope>NUCLEOTIDE SEQUENCE [LARGE SCALE GENOMIC DNA]</scope>
    <source>
        <tissue evidence="3">Muscle</tissue>
    </source>
</reference>
<proteinExistence type="predicted"/>
<keyword evidence="2" id="KW-0732">Signal</keyword>
<evidence type="ECO:0000256" key="2">
    <source>
        <dbReference type="SAM" id="SignalP"/>
    </source>
</evidence>
<keyword evidence="4" id="KW-1185">Reference proteome</keyword>
<sequence>MRFFSFHFFFSFYGGLKFFAQIPGEDVDTPTPEPPFSNKNDKDLPVTFYTFVGASTREGTWEAAVSNPTGKEEEVVEVASRIIVAVMAAAASSSSAAAAAAAAVVVVVVVVGGGGGGGRGAVVEGHRKKKKDKNKCKKRRTKDDKNKNESKKNKKKSKARRSTEGREVGSGHLVEVFTQAAEWISK</sequence>
<evidence type="ECO:0000313" key="3">
    <source>
        <dbReference type="EMBL" id="MPC15274.1"/>
    </source>
</evidence>
<protein>
    <submittedName>
        <fullName evidence="3">Uncharacterized protein</fullName>
    </submittedName>
</protein>
<dbReference type="EMBL" id="VSRR010000413">
    <property type="protein sequence ID" value="MPC15274.1"/>
    <property type="molecule type" value="Genomic_DNA"/>
</dbReference>
<gene>
    <name evidence="3" type="ORF">E2C01_008060</name>
</gene>
<dbReference type="Proteomes" id="UP000324222">
    <property type="component" value="Unassembled WGS sequence"/>
</dbReference>
<comment type="caution">
    <text evidence="3">The sequence shown here is derived from an EMBL/GenBank/DDBJ whole genome shotgun (WGS) entry which is preliminary data.</text>
</comment>
<evidence type="ECO:0000256" key="1">
    <source>
        <dbReference type="SAM" id="MobiDB-lite"/>
    </source>
</evidence>
<organism evidence="3 4">
    <name type="scientific">Portunus trituberculatus</name>
    <name type="common">Swimming crab</name>
    <name type="synonym">Neptunus trituberculatus</name>
    <dbReference type="NCBI Taxonomy" id="210409"/>
    <lineage>
        <taxon>Eukaryota</taxon>
        <taxon>Metazoa</taxon>
        <taxon>Ecdysozoa</taxon>
        <taxon>Arthropoda</taxon>
        <taxon>Crustacea</taxon>
        <taxon>Multicrustacea</taxon>
        <taxon>Malacostraca</taxon>
        <taxon>Eumalacostraca</taxon>
        <taxon>Eucarida</taxon>
        <taxon>Decapoda</taxon>
        <taxon>Pleocyemata</taxon>
        <taxon>Brachyura</taxon>
        <taxon>Eubrachyura</taxon>
        <taxon>Portunoidea</taxon>
        <taxon>Portunidae</taxon>
        <taxon>Portuninae</taxon>
        <taxon>Portunus</taxon>
    </lineage>
</organism>
<feature type="compositionally biased region" description="Basic residues" evidence="1">
    <location>
        <begin position="126"/>
        <end position="140"/>
    </location>
</feature>
<feature type="compositionally biased region" description="Basic and acidic residues" evidence="1">
    <location>
        <begin position="141"/>
        <end position="151"/>
    </location>
</feature>
<evidence type="ECO:0000313" key="4">
    <source>
        <dbReference type="Proteomes" id="UP000324222"/>
    </source>
</evidence>
<accession>A0A5B7D2X1</accession>
<name>A0A5B7D2X1_PORTR</name>
<dbReference type="AlphaFoldDB" id="A0A5B7D2X1"/>
<feature type="region of interest" description="Disordered" evidence="1">
    <location>
        <begin position="118"/>
        <end position="171"/>
    </location>
</feature>
<feature type="chain" id="PRO_5022835909" evidence="2">
    <location>
        <begin position="16"/>
        <end position="186"/>
    </location>
</feature>
<feature type="signal peptide" evidence="2">
    <location>
        <begin position="1"/>
        <end position="15"/>
    </location>
</feature>